<evidence type="ECO:0000256" key="6">
    <source>
        <dbReference type="ARBA" id="ARBA00023157"/>
    </source>
</evidence>
<sequence>MFKVTAHAPRAPHTAAIPPAATPPAATPPAATPPVATPPPVAWTGGALRRLVFAATAGVSLAAASFSAVPSAAYADAGPQTRPLTPFAPFAPLLTPMGRASDHLTVTVRGTGGRGDGRFELYCHPGGGSHPDVDDACGSLDRGARWGKDPFAPVSPDSVCTMMYGGPATAHVTGTWAGRPVDATFDRSNGCQMDRWNRLVPLLPDLR</sequence>
<dbReference type="AlphaFoldDB" id="A0A6B3C6D9"/>
<feature type="compositionally biased region" description="Pro residues" evidence="7">
    <location>
        <begin position="20"/>
        <end position="38"/>
    </location>
</feature>
<keyword evidence="6" id="KW-1015">Disulfide bond</keyword>
<proteinExistence type="inferred from homology"/>
<comment type="similarity">
    <text evidence="2">Belongs to the protease inhibitor I16 (SSI) family.</text>
</comment>
<keyword evidence="5" id="KW-0722">Serine protease inhibitor</keyword>
<evidence type="ECO:0000256" key="7">
    <source>
        <dbReference type="SAM" id="MobiDB-lite"/>
    </source>
</evidence>
<gene>
    <name evidence="9" type="ORF">G3I71_42040</name>
</gene>
<feature type="region of interest" description="Disordered" evidence="7">
    <location>
        <begin position="1"/>
        <end position="38"/>
    </location>
</feature>
<dbReference type="EMBL" id="JAAGLU010000060">
    <property type="protein sequence ID" value="NEC92209.1"/>
    <property type="molecule type" value="Genomic_DNA"/>
</dbReference>
<evidence type="ECO:0000256" key="4">
    <source>
        <dbReference type="ARBA" id="ARBA00022690"/>
    </source>
</evidence>
<dbReference type="RefSeq" id="WP_164323655.1">
    <property type="nucleotide sequence ID" value="NZ_JAAGLU010000060.1"/>
</dbReference>
<evidence type="ECO:0000313" key="9">
    <source>
        <dbReference type="EMBL" id="NEC92209.1"/>
    </source>
</evidence>
<evidence type="ECO:0000256" key="3">
    <source>
        <dbReference type="ARBA" id="ARBA00022525"/>
    </source>
</evidence>
<comment type="caution">
    <text evidence="9">The sequence shown here is derived from an EMBL/GenBank/DDBJ whole genome shotgun (WGS) entry which is preliminary data.</text>
</comment>
<evidence type="ECO:0000256" key="5">
    <source>
        <dbReference type="ARBA" id="ARBA00022900"/>
    </source>
</evidence>
<evidence type="ECO:0000256" key="1">
    <source>
        <dbReference type="ARBA" id="ARBA00004613"/>
    </source>
</evidence>
<feature type="compositionally biased region" description="Low complexity" evidence="7">
    <location>
        <begin position="1"/>
        <end position="19"/>
    </location>
</feature>
<dbReference type="InterPro" id="IPR036819">
    <property type="entry name" value="Subtilisin_inhibitor-like_sf"/>
</dbReference>
<dbReference type="Gene3D" id="3.30.350.10">
    <property type="entry name" value="Subtilisin inhibitor-like"/>
    <property type="match status" value="1"/>
</dbReference>
<dbReference type="Pfam" id="PF00720">
    <property type="entry name" value="SSI"/>
    <property type="match status" value="1"/>
</dbReference>
<comment type="subcellular location">
    <subcellularLocation>
        <location evidence="1">Secreted</location>
    </subcellularLocation>
</comment>
<dbReference type="InterPro" id="IPR023549">
    <property type="entry name" value="Subtilisin_inhibitor"/>
</dbReference>
<dbReference type="GO" id="GO:0005576">
    <property type="term" value="C:extracellular region"/>
    <property type="evidence" value="ECO:0007669"/>
    <property type="project" value="UniProtKB-SubCell"/>
</dbReference>
<accession>A0A6B3C6D9</accession>
<keyword evidence="4" id="KW-0646">Protease inhibitor</keyword>
<dbReference type="GO" id="GO:0004867">
    <property type="term" value="F:serine-type endopeptidase inhibitor activity"/>
    <property type="evidence" value="ECO:0007669"/>
    <property type="project" value="UniProtKB-KW"/>
</dbReference>
<name>A0A6B3C6D9_9ACTN</name>
<evidence type="ECO:0000256" key="2">
    <source>
        <dbReference type="ARBA" id="ARBA00010472"/>
    </source>
</evidence>
<reference evidence="9" key="1">
    <citation type="submission" date="2020-01" db="EMBL/GenBank/DDBJ databases">
        <title>Insect and environment-associated Actinomycetes.</title>
        <authorList>
            <person name="Currrie C."/>
            <person name="Chevrette M."/>
            <person name="Carlson C."/>
            <person name="Stubbendieck R."/>
            <person name="Wendt-Pienkowski E."/>
        </authorList>
    </citation>
    <scope>NUCLEOTIDE SEQUENCE</scope>
    <source>
        <strain evidence="9">SID12501</strain>
    </source>
</reference>
<feature type="domain" description="Subtilisin inhibitor" evidence="8">
    <location>
        <begin position="117"/>
        <end position="182"/>
    </location>
</feature>
<evidence type="ECO:0000259" key="8">
    <source>
        <dbReference type="Pfam" id="PF00720"/>
    </source>
</evidence>
<protein>
    <recommendedName>
        <fullName evidence="8">Subtilisin inhibitor domain-containing protein</fullName>
    </recommendedName>
</protein>
<dbReference type="SUPFAM" id="SSF55399">
    <property type="entry name" value="Subtilisin inhibitor"/>
    <property type="match status" value="1"/>
</dbReference>
<keyword evidence="3" id="KW-0964">Secreted</keyword>
<organism evidence="9">
    <name type="scientific">Streptomyces sp. SID12501</name>
    <dbReference type="NCBI Taxonomy" id="2706042"/>
    <lineage>
        <taxon>Bacteria</taxon>
        <taxon>Bacillati</taxon>
        <taxon>Actinomycetota</taxon>
        <taxon>Actinomycetes</taxon>
        <taxon>Kitasatosporales</taxon>
        <taxon>Streptomycetaceae</taxon>
        <taxon>Streptomyces</taxon>
    </lineage>
</organism>